<protein>
    <submittedName>
        <fullName evidence="6">3-hydroxyisobutyrate dehydrogenase</fullName>
    </submittedName>
</protein>
<dbReference type="GO" id="GO:0051287">
    <property type="term" value="F:NAD binding"/>
    <property type="evidence" value="ECO:0007669"/>
    <property type="project" value="InterPro"/>
</dbReference>
<evidence type="ECO:0000256" key="2">
    <source>
        <dbReference type="ARBA" id="ARBA00023027"/>
    </source>
</evidence>
<evidence type="ECO:0000313" key="7">
    <source>
        <dbReference type="Proteomes" id="UP000294547"/>
    </source>
</evidence>
<dbReference type="Gene3D" id="1.10.1040.10">
    <property type="entry name" value="N-(1-d-carboxylethyl)-l-norvaline Dehydrogenase, domain 2"/>
    <property type="match status" value="1"/>
</dbReference>
<proteinExistence type="predicted"/>
<evidence type="ECO:0000256" key="1">
    <source>
        <dbReference type="ARBA" id="ARBA00023002"/>
    </source>
</evidence>
<dbReference type="PANTHER" id="PTHR22981">
    <property type="entry name" value="3-HYDROXYISOBUTYRATE DEHYDROGENASE-RELATED"/>
    <property type="match status" value="1"/>
</dbReference>
<dbReference type="SUPFAM" id="SSF51735">
    <property type="entry name" value="NAD(P)-binding Rossmann-fold domains"/>
    <property type="match status" value="1"/>
</dbReference>
<dbReference type="InterPro" id="IPR006115">
    <property type="entry name" value="6PGDH_NADP-bd"/>
</dbReference>
<evidence type="ECO:0000313" key="6">
    <source>
        <dbReference type="EMBL" id="TDP81929.1"/>
    </source>
</evidence>
<feature type="domain" description="6-phosphogluconate dehydrogenase NADP-binding" evidence="4">
    <location>
        <begin position="5"/>
        <end position="160"/>
    </location>
</feature>
<dbReference type="AlphaFoldDB" id="A0A4R6R7P4"/>
<keyword evidence="2" id="KW-0520">NAD</keyword>
<dbReference type="InterPro" id="IPR013328">
    <property type="entry name" value="6PGD_dom2"/>
</dbReference>
<dbReference type="Proteomes" id="UP000294547">
    <property type="component" value="Unassembled WGS sequence"/>
</dbReference>
<dbReference type="Pfam" id="PF14833">
    <property type="entry name" value="NAD_binding_11"/>
    <property type="match status" value="1"/>
</dbReference>
<feature type="active site" evidence="3">
    <location>
        <position position="169"/>
    </location>
</feature>
<gene>
    <name evidence="6" type="ORF">EDD54_4189</name>
</gene>
<dbReference type="InterPro" id="IPR015815">
    <property type="entry name" value="HIBADH-related"/>
</dbReference>
<comment type="caution">
    <text evidence="6">The sequence shown here is derived from an EMBL/GenBank/DDBJ whole genome shotgun (WGS) entry which is preliminary data.</text>
</comment>
<dbReference type="SUPFAM" id="SSF48179">
    <property type="entry name" value="6-phosphogluconate dehydrogenase C-terminal domain-like"/>
    <property type="match status" value="1"/>
</dbReference>
<dbReference type="GO" id="GO:0016616">
    <property type="term" value="F:oxidoreductase activity, acting on the CH-OH group of donors, NAD or NADP as acceptor"/>
    <property type="evidence" value="ECO:0007669"/>
    <property type="project" value="TreeGrafter"/>
</dbReference>
<dbReference type="Pfam" id="PF03446">
    <property type="entry name" value="NAD_binding_2"/>
    <property type="match status" value="1"/>
</dbReference>
<keyword evidence="1" id="KW-0560">Oxidoreductase</keyword>
<evidence type="ECO:0000259" key="5">
    <source>
        <dbReference type="Pfam" id="PF14833"/>
    </source>
</evidence>
<accession>A0A4R6R7P4</accession>
<dbReference type="PIRSF" id="PIRSF000103">
    <property type="entry name" value="HIBADH"/>
    <property type="match status" value="1"/>
</dbReference>
<dbReference type="PANTHER" id="PTHR22981:SF7">
    <property type="entry name" value="3-HYDROXYISOBUTYRATE DEHYDROGENASE, MITOCHONDRIAL"/>
    <property type="match status" value="1"/>
</dbReference>
<evidence type="ECO:0000259" key="4">
    <source>
        <dbReference type="Pfam" id="PF03446"/>
    </source>
</evidence>
<reference evidence="6 7" key="1">
    <citation type="submission" date="2019-03" db="EMBL/GenBank/DDBJ databases">
        <title>Genomic Encyclopedia of Type Strains, Phase IV (KMG-IV): sequencing the most valuable type-strain genomes for metagenomic binning, comparative biology and taxonomic classification.</title>
        <authorList>
            <person name="Goeker M."/>
        </authorList>
    </citation>
    <scope>NUCLEOTIDE SEQUENCE [LARGE SCALE GENOMIC DNA]</scope>
    <source>
        <strain evidence="6 7">DSM 102969</strain>
    </source>
</reference>
<evidence type="ECO:0000256" key="3">
    <source>
        <dbReference type="PIRSR" id="PIRSR000103-1"/>
    </source>
</evidence>
<dbReference type="InterPro" id="IPR008927">
    <property type="entry name" value="6-PGluconate_DH-like_C_sf"/>
</dbReference>
<name>A0A4R6R7P4_9HYPH</name>
<feature type="domain" description="3-hydroxyisobutyrate dehydrogenase-like NAD-binding" evidence="5">
    <location>
        <begin position="163"/>
        <end position="283"/>
    </location>
</feature>
<dbReference type="InterPro" id="IPR036291">
    <property type="entry name" value="NAD(P)-bd_dom_sf"/>
</dbReference>
<dbReference type="GO" id="GO:0050661">
    <property type="term" value="F:NADP binding"/>
    <property type="evidence" value="ECO:0007669"/>
    <property type="project" value="InterPro"/>
</dbReference>
<dbReference type="InterPro" id="IPR029154">
    <property type="entry name" value="HIBADH-like_NADP-bd"/>
</dbReference>
<dbReference type="Gene3D" id="3.40.50.720">
    <property type="entry name" value="NAD(P)-binding Rossmann-like Domain"/>
    <property type="match status" value="1"/>
</dbReference>
<dbReference type="EMBL" id="SNXY01000011">
    <property type="protein sequence ID" value="TDP81929.1"/>
    <property type="molecule type" value="Genomic_DNA"/>
</dbReference>
<sequence length="297" mass="30329">MDETILFVGVGRMGGLMAERLLAAGARLAVADLSEEALAPFRARGVPAATTGADLPGRVVVTMLPTDVHVRAALLGPGGAVGAIAREAVIDMSTAAPGSTEGLAADLAARGVGLLDAPVSGGMARARDGSLTAMVGGDPVLFERCRPILSAMCGDVTRVGPVGSGHVVKALNNFLSAATLWTASEALVIGTRLGVDPETMLKVWTAGSGRSHATEVKLPHHVLTGRYDFGQTLTLFCKDIAIASDLAARAGVEASGLAALEALWCAARDELGGREDITVVARLFAERAAARDGDPSE</sequence>
<organism evidence="6 7">
    <name type="scientific">Oharaeibacter diazotrophicus</name>
    <dbReference type="NCBI Taxonomy" id="1920512"/>
    <lineage>
        <taxon>Bacteria</taxon>
        <taxon>Pseudomonadati</taxon>
        <taxon>Pseudomonadota</taxon>
        <taxon>Alphaproteobacteria</taxon>
        <taxon>Hyphomicrobiales</taxon>
        <taxon>Pleomorphomonadaceae</taxon>
        <taxon>Oharaeibacter</taxon>
    </lineage>
</organism>
<keyword evidence="7" id="KW-1185">Reference proteome</keyword>
<dbReference type="RefSeq" id="WP_166653474.1">
    <property type="nucleotide sequence ID" value="NZ_BSPM01000002.1"/>
</dbReference>